<evidence type="ECO:0000256" key="3">
    <source>
        <dbReference type="SAM" id="MobiDB-lite"/>
    </source>
</evidence>
<keyword evidence="1" id="KW-0677">Repeat</keyword>
<feature type="compositionally biased region" description="Low complexity" evidence="3">
    <location>
        <begin position="297"/>
        <end position="311"/>
    </location>
</feature>
<name>A0A9W7XRB8_9FUNG</name>
<dbReference type="AlphaFoldDB" id="A0A9W7XRB8"/>
<feature type="compositionally biased region" description="Basic and acidic residues" evidence="3">
    <location>
        <begin position="344"/>
        <end position="371"/>
    </location>
</feature>
<dbReference type="GO" id="GO:0003723">
    <property type="term" value="F:RNA binding"/>
    <property type="evidence" value="ECO:0007669"/>
    <property type="project" value="UniProtKB-UniRule"/>
</dbReference>
<feature type="compositionally biased region" description="Polar residues" evidence="3">
    <location>
        <begin position="81"/>
        <end position="90"/>
    </location>
</feature>
<dbReference type="Pfam" id="PF00013">
    <property type="entry name" value="KH_1"/>
    <property type="match status" value="3"/>
</dbReference>
<evidence type="ECO:0000313" key="5">
    <source>
        <dbReference type="EMBL" id="KAJ1647939.1"/>
    </source>
</evidence>
<comment type="caution">
    <text evidence="5">The sequence shown here is derived from an EMBL/GenBank/DDBJ whole genome shotgun (WGS) entry which is preliminary data.</text>
</comment>
<feature type="compositionally biased region" description="Polar residues" evidence="3">
    <location>
        <begin position="1"/>
        <end position="13"/>
    </location>
</feature>
<feature type="region of interest" description="Disordered" evidence="3">
    <location>
        <begin position="335"/>
        <end position="417"/>
    </location>
</feature>
<feature type="compositionally biased region" description="Polar residues" evidence="3">
    <location>
        <begin position="385"/>
        <end position="396"/>
    </location>
</feature>
<evidence type="ECO:0000256" key="2">
    <source>
        <dbReference type="PROSITE-ProRule" id="PRU00117"/>
    </source>
</evidence>
<dbReference type="CDD" id="cd00105">
    <property type="entry name" value="KH-I"/>
    <property type="match status" value="1"/>
</dbReference>
<dbReference type="Proteomes" id="UP001145021">
    <property type="component" value="Unassembled WGS sequence"/>
</dbReference>
<dbReference type="EMBL" id="JANBOH010000016">
    <property type="protein sequence ID" value="KAJ1647939.1"/>
    <property type="molecule type" value="Genomic_DNA"/>
</dbReference>
<dbReference type="SUPFAM" id="SSF54791">
    <property type="entry name" value="Eukaryotic type KH-domain (KH-domain type I)"/>
    <property type="match status" value="3"/>
</dbReference>
<reference evidence="5" key="1">
    <citation type="submission" date="2022-07" db="EMBL/GenBank/DDBJ databases">
        <title>Phylogenomic reconstructions and comparative analyses of Kickxellomycotina fungi.</title>
        <authorList>
            <person name="Reynolds N.K."/>
            <person name="Stajich J.E."/>
            <person name="Barry K."/>
            <person name="Grigoriev I.V."/>
            <person name="Crous P."/>
            <person name="Smith M.E."/>
        </authorList>
    </citation>
    <scope>NUCLEOTIDE SEQUENCE</scope>
    <source>
        <strain evidence="5">NBRC 105413</strain>
    </source>
</reference>
<keyword evidence="6" id="KW-1185">Reference proteome</keyword>
<feature type="compositionally biased region" description="Basic and acidic residues" evidence="3">
    <location>
        <begin position="61"/>
        <end position="79"/>
    </location>
</feature>
<feature type="region of interest" description="Disordered" evidence="3">
    <location>
        <begin position="297"/>
        <end position="316"/>
    </location>
</feature>
<feature type="region of interest" description="Disordered" evidence="3">
    <location>
        <begin position="1"/>
        <end position="23"/>
    </location>
</feature>
<feature type="region of interest" description="Disordered" evidence="3">
    <location>
        <begin position="50"/>
        <end position="91"/>
    </location>
</feature>
<dbReference type="InterPro" id="IPR004088">
    <property type="entry name" value="KH_dom_type_1"/>
</dbReference>
<feature type="domain" description="K Homology" evidence="4">
    <location>
        <begin position="97"/>
        <end position="166"/>
    </location>
</feature>
<gene>
    <name evidence="5" type="primary">PCBP3</name>
    <name evidence="5" type="ORF">LPJ64_000751</name>
</gene>
<evidence type="ECO:0000313" key="6">
    <source>
        <dbReference type="Proteomes" id="UP001145021"/>
    </source>
</evidence>
<organism evidence="5 6">
    <name type="scientific">Coemansia asiatica</name>
    <dbReference type="NCBI Taxonomy" id="1052880"/>
    <lineage>
        <taxon>Eukaryota</taxon>
        <taxon>Fungi</taxon>
        <taxon>Fungi incertae sedis</taxon>
        <taxon>Zoopagomycota</taxon>
        <taxon>Kickxellomycotina</taxon>
        <taxon>Kickxellomycetes</taxon>
        <taxon>Kickxellales</taxon>
        <taxon>Kickxellaceae</taxon>
        <taxon>Coemansia</taxon>
    </lineage>
</organism>
<dbReference type="InterPro" id="IPR036612">
    <property type="entry name" value="KH_dom_type_1_sf"/>
</dbReference>
<proteinExistence type="predicted"/>
<evidence type="ECO:0000259" key="4">
    <source>
        <dbReference type="SMART" id="SM00322"/>
    </source>
</evidence>
<protein>
    <submittedName>
        <fullName evidence="5">Poly(RC)-binding protein 3</fullName>
    </submittedName>
</protein>
<dbReference type="PROSITE" id="PS50084">
    <property type="entry name" value="KH_TYPE_1"/>
    <property type="match status" value="3"/>
</dbReference>
<dbReference type="SMART" id="SM00322">
    <property type="entry name" value="KH"/>
    <property type="match status" value="3"/>
</dbReference>
<feature type="domain" description="K Homology" evidence="4">
    <location>
        <begin position="190"/>
        <end position="262"/>
    </location>
</feature>
<dbReference type="PANTHER" id="PTHR10288">
    <property type="entry name" value="KH DOMAIN CONTAINING RNA BINDING PROTEIN"/>
    <property type="match status" value="1"/>
</dbReference>
<dbReference type="InterPro" id="IPR004087">
    <property type="entry name" value="KH_dom"/>
</dbReference>
<accession>A0A9W7XRB8</accession>
<feature type="domain" description="K Homology" evidence="4">
    <location>
        <begin position="412"/>
        <end position="482"/>
    </location>
</feature>
<sequence length="489" mass="52917">MISANKATATLTQKKTHPDASMDIATDSLDVDFELGPANDSESEYMLVSCREPTPTPGDCSNDRDADSSAEHSSSDLDMRQGSSQNSTAASCAPHGHLLSLRLVFPSEDGGVLIGKNGRHINKLKETTTATWLISSGHAFDDRIVTISGSVADIASAVRALAQHILSEKASVSPKSPKMPELTDHCAKARLLTLNMLFPAKCIGYILGPGGSRVGELRHKRGVSWLHVSTNAVPFTQERVVQASATAQGLETVAATLLHSTKKQLLQLQGLLTLYQPVRNGLQTFLDYERRNSLSIISSSSNSSSSSSGSNVAGQADLRSRKCLDDVFIKSLESTNRSRKRARSMVETESHSSLSRCRDSLADSKRPRRMSDNATSGRRARHSQSRSGSERSVQCSRNEHRRSSRSTGSSSQSKEEKLVVSDLIAGRLIGRNGIHLESLKTKSGAEIHLSPRVKDMHDRVVTVSGSSGNVRTACRLINESVRAFEDLEA</sequence>
<evidence type="ECO:0000256" key="1">
    <source>
        <dbReference type="ARBA" id="ARBA00022737"/>
    </source>
</evidence>
<dbReference type="Gene3D" id="3.30.1370.10">
    <property type="entry name" value="K Homology domain, type 1"/>
    <property type="match status" value="3"/>
</dbReference>
<keyword evidence="2" id="KW-0694">RNA-binding</keyword>